<keyword evidence="2" id="KW-1185">Reference proteome</keyword>
<name>A0A9Q0FA30_9ROSI</name>
<dbReference type="EMBL" id="JAKUCV010006391">
    <property type="protein sequence ID" value="KAJ4827562.1"/>
    <property type="molecule type" value="Genomic_DNA"/>
</dbReference>
<reference evidence="1" key="2">
    <citation type="journal article" date="2023" name="Plants (Basel)">
        <title>Annotation of the Turnera subulata (Passifloraceae) Draft Genome Reveals the S-Locus Evolved after the Divergence of Turneroideae from Passifloroideae in a Stepwise Manner.</title>
        <authorList>
            <person name="Henning P.M."/>
            <person name="Roalson E.H."/>
            <person name="Mir W."/>
            <person name="McCubbin A.G."/>
            <person name="Shore J.S."/>
        </authorList>
    </citation>
    <scope>NUCLEOTIDE SEQUENCE</scope>
    <source>
        <strain evidence="1">F60SS</strain>
    </source>
</reference>
<proteinExistence type="predicted"/>
<reference evidence="1" key="1">
    <citation type="submission" date="2022-02" db="EMBL/GenBank/DDBJ databases">
        <authorList>
            <person name="Henning P.M."/>
            <person name="McCubbin A.G."/>
            <person name="Shore J.S."/>
        </authorList>
    </citation>
    <scope>NUCLEOTIDE SEQUENCE</scope>
    <source>
        <strain evidence="1">F60SS</strain>
        <tissue evidence="1">Leaves</tissue>
    </source>
</reference>
<gene>
    <name evidence="1" type="ORF">Tsubulata_004782</name>
</gene>
<dbReference type="Proteomes" id="UP001141552">
    <property type="component" value="Unassembled WGS sequence"/>
</dbReference>
<protein>
    <submittedName>
        <fullName evidence="1">Uncharacterized protein</fullName>
    </submittedName>
</protein>
<dbReference type="AlphaFoldDB" id="A0A9Q0FA30"/>
<organism evidence="1 2">
    <name type="scientific">Turnera subulata</name>
    <dbReference type="NCBI Taxonomy" id="218843"/>
    <lineage>
        <taxon>Eukaryota</taxon>
        <taxon>Viridiplantae</taxon>
        <taxon>Streptophyta</taxon>
        <taxon>Embryophyta</taxon>
        <taxon>Tracheophyta</taxon>
        <taxon>Spermatophyta</taxon>
        <taxon>Magnoliopsida</taxon>
        <taxon>eudicotyledons</taxon>
        <taxon>Gunneridae</taxon>
        <taxon>Pentapetalae</taxon>
        <taxon>rosids</taxon>
        <taxon>fabids</taxon>
        <taxon>Malpighiales</taxon>
        <taxon>Passifloraceae</taxon>
        <taxon>Turnera</taxon>
    </lineage>
</organism>
<evidence type="ECO:0000313" key="2">
    <source>
        <dbReference type="Proteomes" id="UP001141552"/>
    </source>
</evidence>
<sequence>MIGESPNENFLHAGKLRIRDCLSRTKSHSTGDVGLFSDFFCYYCCVRTIPCQEC</sequence>
<accession>A0A9Q0FA30</accession>
<evidence type="ECO:0000313" key="1">
    <source>
        <dbReference type="EMBL" id="KAJ4827562.1"/>
    </source>
</evidence>
<comment type="caution">
    <text evidence="1">The sequence shown here is derived from an EMBL/GenBank/DDBJ whole genome shotgun (WGS) entry which is preliminary data.</text>
</comment>